<organism evidence="2 3">
    <name type="scientific">Methylophilus aquaticus</name>
    <dbReference type="NCBI Taxonomy" id="1971610"/>
    <lineage>
        <taxon>Bacteria</taxon>
        <taxon>Pseudomonadati</taxon>
        <taxon>Pseudomonadota</taxon>
        <taxon>Betaproteobacteria</taxon>
        <taxon>Nitrosomonadales</taxon>
        <taxon>Methylophilaceae</taxon>
        <taxon>Methylophilus</taxon>
    </lineage>
</organism>
<evidence type="ECO:0000313" key="2">
    <source>
        <dbReference type="EMBL" id="MDP8568714.1"/>
    </source>
</evidence>
<keyword evidence="1" id="KW-1133">Transmembrane helix</keyword>
<feature type="transmembrane region" description="Helical" evidence="1">
    <location>
        <begin position="55"/>
        <end position="79"/>
    </location>
</feature>
<name>A0ABT9JVX7_9PROT</name>
<reference evidence="3" key="1">
    <citation type="journal article" date="2019" name="Int. J. Syst. Evol. Microbiol.">
        <title>The Global Catalogue of Microorganisms (GCM) 10K type strain sequencing project: providing services to taxonomists for standard genome sequencing and annotation.</title>
        <authorList>
            <consortium name="The Broad Institute Genomics Platform"/>
            <consortium name="The Broad Institute Genome Sequencing Center for Infectious Disease"/>
            <person name="Wu L."/>
            <person name="Ma J."/>
        </authorList>
    </citation>
    <scope>NUCLEOTIDE SEQUENCE [LARGE SCALE GENOMIC DNA]</scope>
    <source>
        <strain evidence="3">VKM B-3159</strain>
    </source>
</reference>
<comment type="caution">
    <text evidence="2">The sequence shown here is derived from an EMBL/GenBank/DDBJ whole genome shotgun (WGS) entry which is preliminary data.</text>
</comment>
<dbReference type="EMBL" id="JAVCAP010000031">
    <property type="protein sequence ID" value="MDP8568714.1"/>
    <property type="molecule type" value="Genomic_DNA"/>
</dbReference>
<feature type="transmembrane region" description="Helical" evidence="1">
    <location>
        <begin position="91"/>
        <end position="119"/>
    </location>
</feature>
<protein>
    <submittedName>
        <fullName evidence="2">Uncharacterized protein</fullName>
    </submittedName>
</protein>
<dbReference type="RefSeq" id="WP_306390459.1">
    <property type="nucleotide sequence ID" value="NZ_JAVCAP010000031.1"/>
</dbReference>
<proteinExistence type="predicted"/>
<keyword evidence="1" id="KW-0812">Transmembrane</keyword>
<feature type="transmembrane region" description="Helical" evidence="1">
    <location>
        <begin position="139"/>
        <end position="158"/>
    </location>
</feature>
<accession>A0ABT9JVX7</accession>
<keyword evidence="3" id="KW-1185">Reference proteome</keyword>
<keyword evidence="1" id="KW-0472">Membrane</keyword>
<evidence type="ECO:0000313" key="3">
    <source>
        <dbReference type="Proteomes" id="UP001225906"/>
    </source>
</evidence>
<gene>
    <name evidence="2" type="ORF">Q9291_12720</name>
</gene>
<dbReference type="Proteomes" id="UP001225906">
    <property type="component" value="Unassembled WGS sequence"/>
</dbReference>
<evidence type="ECO:0000256" key="1">
    <source>
        <dbReference type="SAM" id="Phobius"/>
    </source>
</evidence>
<sequence length="160" mass="17858">MSLFKFVFMAIDSTFEVVACQVTTLGDAEVIAFEVKLAKSFWLGKHFVAADPRGIAHVSTTLVHLWQSLAVCIALILSWPDISVRKRMLALVYGLFLCLLAWCADVPLVLLASLWQMIYAHYSITDFSILTYWQDVLENGGRLIIGLLVGYLAIVFGIKT</sequence>